<feature type="signal peptide" evidence="1">
    <location>
        <begin position="1"/>
        <end position="27"/>
    </location>
</feature>
<comment type="caution">
    <text evidence="2">The sequence shown here is derived from an EMBL/GenBank/DDBJ whole genome shotgun (WGS) entry which is preliminary data.</text>
</comment>
<dbReference type="EMBL" id="JAPDNS010000001">
    <property type="protein sequence ID" value="MCW3483942.1"/>
    <property type="molecule type" value="Genomic_DNA"/>
</dbReference>
<keyword evidence="3" id="KW-1185">Reference proteome</keyword>
<accession>A0ABT3IJ20</accession>
<evidence type="ECO:0000313" key="2">
    <source>
        <dbReference type="EMBL" id="MCW3483942.1"/>
    </source>
</evidence>
<organism evidence="2 3">
    <name type="scientific">Chitinophaga nivalis</name>
    <dbReference type="NCBI Taxonomy" id="2991709"/>
    <lineage>
        <taxon>Bacteria</taxon>
        <taxon>Pseudomonadati</taxon>
        <taxon>Bacteroidota</taxon>
        <taxon>Chitinophagia</taxon>
        <taxon>Chitinophagales</taxon>
        <taxon>Chitinophagaceae</taxon>
        <taxon>Chitinophaga</taxon>
    </lineage>
</organism>
<name>A0ABT3IJ20_9BACT</name>
<evidence type="ECO:0000313" key="3">
    <source>
        <dbReference type="Proteomes" id="UP001207742"/>
    </source>
</evidence>
<evidence type="ECO:0008006" key="4">
    <source>
        <dbReference type="Google" id="ProtNLM"/>
    </source>
</evidence>
<dbReference type="Proteomes" id="UP001207742">
    <property type="component" value="Unassembled WGS sequence"/>
</dbReference>
<reference evidence="2 3" key="1">
    <citation type="submission" date="2022-10" db="EMBL/GenBank/DDBJ databases">
        <title>Chitinophaga nivalis PC15 sp. nov., isolated from Pyeongchang county, South Korea.</title>
        <authorList>
            <person name="Trinh H.N."/>
        </authorList>
    </citation>
    <scope>NUCLEOTIDE SEQUENCE [LARGE SCALE GENOMIC DNA]</scope>
    <source>
        <strain evidence="2 3">PC14</strain>
    </source>
</reference>
<protein>
    <recommendedName>
        <fullName evidence="4">Lipoprotein</fullName>
    </recommendedName>
</protein>
<proteinExistence type="predicted"/>
<feature type="chain" id="PRO_5047057179" description="Lipoprotein" evidence="1">
    <location>
        <begin position="28"/>
        <end position="199"/>
    </location>
</feature>
<dbReference type="PROSITE" id="PS51257">
    <property type="entry name" value="PROKAR_LIPOPROTEIN"/>
    <property type="match status" value="1"/>
</dbReference>
<dbReference type="RefSeq" id="WP_264729461.1">
    <property type="nucleotide sequence ID" value="NZ_JAPDNR010000001.1"/>
</dbReference>
<evidence type="ECO:0000256" key="1">
    <source>
        <dbReference type="SAM" id="SignalP"/>
    </source>
</evidence>
<gene>
    <name evidence="2" type="ORF">OL497_08560</name>
</gene>
<keyword evidence="1" id="KW-0732">Signal</keyword>
<sequence>MIRKRQKKQVFKWWLTAGILLAGCHSADTQLPVLQAPGFSLAHPADVSLQVLTASPEGDSGMLLLQQRDTLYYRFGHGIDNLAETDPELVYYPYNSDSLRHTLDTSLVDPAVIVYTNKPNADIDEFRKQNVLYKSIAGYRIKTTFPRDVRKGGITGMFVDSLRKDDGGRLQFHLYGHHLDSLSNQTLLSLFHDIRFKLP</sequence>